<gene>
    <name evidence="2" type="ORF">GX656_01200</name>
</gene>
<dbReference type="AlphaFoldDB" id="A0A847D195"/>
<feature type="transmembrane region" description="Helical" evidence="1">
    <location>
        <begin position="82"/>
        <end position="103"/>
    </location>
</feature>
<evidence type="ECO:0000256" key="1">
    <source>
        <dbReference type="SAM" id="Phobius"/>
    </source>
</evidence>
<keyword evidence="1" id="KW-0472">Membrane</keyword>
<protein>
    <submittedName>
        <fullName evidence="2">Uncharacterized protein</fullName>
    </submittedName>
</protein>
<comment type="caution">
    <text evidence="2">The sequence shown here is derived from an EMBL/GenBank/DDBJ whole genome shotgun (WGS) entry which is preliminary data.</text>
</comment>
<sequence>MSKNLNRTILLLTSPFLFISKVYAEDPPEINAETIDKLINTITSRLLPIAGLLSFIFIVYGAYMWIISAGDPDKIKKAQGTLQWSIIGLIFVIIVSLILRAVLDAVA</sequence>
<dbReference type="Pfam" id="PF18895">
    <property type="entry name" value="T4SS_pilin"/>
    <property type="match status" value="1"/>
</dbReference>
<organism evidence="2 3">
    <name type="scientific">Candidatus Dojkabacteria bacterium</name>
    <dbReference type="NCBI Taxonomy" id="2099670"/>
    <lineage>
        <taxon>Bacteria</taxon>
        <taxon>Candidatus Dojkabacteria</taxon>
    </lineage>
</organism>
<keyword evidence="1" id="KW-1133">Transmembrane helix</keyword>
<dbReference type="Proteomes" id="UP000545876">
    <property type="component" value="Unassembled WGS sequence"/>
</dbReference>
<evidence type="ECO:0000313" key="2">
    <source>
        <dbReference type="EMBL" id="NLD25243.1"/>
    </source>
</evidence>
<feature type="transmembrane region" description="Helical" evidence="1">
    <location>
        <begin position="48"/>
        <end position="70"/>
    </location>
</feature>
<keyword evidence="1" id="KW-0812">Transmembrane</keyword>
<accession>A0A847D195</accession>
<dbReference type="EMBL" id="JAAZBX010000002">
    <property type="protein sequence ID" value="NLD25243.1"/>
    <property type="molecule type" value="Genomic_DNA"/>
</dbReference>
<evidence type="ECO:0000313" key="3">
    <source>
        <dbReference type="Proteomes" id="UP000545876"/>
    </source>
</evidence>
<reference evidence="2 3" key="1">
    <citation type="journal article" date="2020" name="Biotechnol. Biofuels">
        <title>New insights from the biogas microbiome by comprehensive genome-resolved metagenomics of nearly 1600 species originating from multiple anaerobic digesters.</title>
        <authorList>
            <person name="Campanaro S."/>
            <person name="Treu L."/>
            <person name="Rodriguez-R L.M."/>
            <person name="Kovalovszki A."/>
            <person name="Ziels R.M."/>
            <person name="Maus I."/>
            <person name="Zhu X."/>
            <person name="Kougias P.G."/>
            <person name="Basile A."/>
            <person name="Luo G."/>
            <person name="Schluter A."/>
            <person name="Konstantinidis K.T."/>
            <person name="Angelidaki I."/>
        </authorList>
    </citation>
    <scope>NUCLEOTIDE SEQUENCE [LARGE SCALE GENOMIC DNA]</scope>
    <source>
        <strain evidence="2">AS06rmzACSIP_65</strain>
    </source>
</reference>
<dbReference type="InterPro" id="IPR043993">
    <property type="entry name" value="T4SS_pilin"/>
</dbReference>
<name>A0A847D195_9BACT</name>
<proteinExistence type="predicted"/>